<gene>
    <name evidence="2" type="ORF">KJB30_00365</name>
</gene>
<name>A0ABS5U3I2_9BACT</name>
<protein>
    <submittedName>
        <fullName evidence="2">Type II toxin-antitoxin system CcdA family antitoxin</fullName>
    </submittedName>
</protein>
<evidence type="ECO:0000313" key="2">
    <source>
        <dbReference type="EMBL" id="MBT1070233.1"/>
    </source>
</evidence>
<dbReference type="InterPro" id="IPR013321">
    <property type="entry name" value="Arc_rbn_hlx_hlx"/>
</dbReference>
<dbReference type="InterPro" id="IPR009956">
    <property type="entry name" value="Post-segregation_anti-tox_CcdA"/>
</dbReference>
<dbReference type="EMBL" id="JAHDYS010000001">
    <property type="protein sequence ID" value="MBT1070233.1"/>
    <property type="molecule type" value="Genomic_DNA"/>
</dbReference>
<keyword evidence="3" id="KW-1185">Reference proteome</keyword>
<dbReference type="Gene3D" id="1.10.1220.10">
    <property type="entry name" value="Met repressor-like"/>
    <property type="match status" value="1"/>
</dbReference>
<dbReference type="CDD" id="cd22231">
    <property type="entry name" value="RHH_NikR_HicB-like"/>
    <property type="match status" value="1"/>
</dbReference>
<keyword evidence="1" id="KW-1277">Toxin-antitoxin system</keyword>
<sequence>MHLVKTSITLPDDLLQEAKTMSKNVSSFITEALREYIRQRKVQKAMESFGSWKGREDTSVDIVNDLRKEGDRDYAGRSH</sequence>
<evidence type="ECO:0000256" key="1">
    <source>
        <dbReference type="ARBA" id="ARBA00022649"/>
    </source>
</evidence>
<dbReference type="Pfam" id="PF07362">
    <property type="entry name" value="CcdA"/>
    <property type="match status" value="1"/>
</dbReference>
<dbReference type="RefSeq" id="WP_214295945.1">
    <property type="nucleotide sequence ID" value="NZ_JAHDYS010000001.1"/>
</dbReference>
<proteinExistence type="predicted"/>
<accession>A0ABS5U3I2</accession>
<comment type="caution">
    <text evidence="2">The sequence shown here is derived from an EMBL/GenBank/DDBJ whole genome shotgun (WGS) entry which is preliminary data.</text>
</comment>
<evidence type="ECO:0000313" key="3">
    <source>
        <dbReference type="Proteomes" id="UP000784128"/>
    </source>
</evidence>
<reference evidence="2 3" key="1">
    <citation type="submission" date="2021-05" db="EMBL/GenBank/DDBJ databases">
        <title>The draft genome of Geobacter chapellei DSM 13688.</title>
        <authorList>
            <person name="Xu Z."/>
            <person name="Masuda Y."/>
            <person name="Itoh H."/>
            <person name="Senoo K."/>
        </authorList>
    </citation>
    <scope>NUCLEOTIDE SEQUENCE [LARGE SCALE GENOMIC DNA]</scope>
    <source>
        <strain evidence="2 3">DSM 13688</strain>
    </source>
</reference>
<organism evidence="2 3">
    <name type="scientific">Pelotalea chapellei</name>
    <dbReference type="NCBI Taxonomy" id="44671"/>
    <lineage>
        <taxon>Bacteria</taxon>
        <taxon>Pseudomonadati</taxon>
        <taxon>Thermodesulfobacteriota</taxon>
        <taxon>Desulfuromonadia</taxon>
        <taxon>Geobacterales</taxon>
        <taxon>Geobacteraceae</taxon>
        <taxon>Pelotalea</taxon>
    </lineage>
</organism>
<dbReference type="Proteomes" id="UP000784128">
    <property type="component" value="Unassembled WGS sequence"/>
</dbReference>